<reference evidence="9 10" key="1">
    <citation type="journal article" date="2018" name="Genome Announc.">
        <title>Draft Genome Sequence of "Candidatus Phycosocius bacilliformis," an Alphaproteobacterial Ectosymbiont of the Hydrocarbon-Producing Green Alga Botryococcus braunii.</title>
        <authorList>
            <person name="Tanabe Y."/>
            <person name="Yamaguchi H."/>
            <person name="Watanabe M.M."/>
        </authorList>
    </citation>
    <scope>NUCLEOTIDE SEQUENCE [LARGE SCALE GENOMIC DNA]</scope>
    <source>
        <strain evidence="9 10">BOTRYCO-2</strain>
    </source>
</reference>
<dbReference type="InterPro" id="IPR036986">
    <property type="entry name" value="S4_RNA-bd_sf"/>
</dbReference>
<feature type="domain" description="RNA-binding S4" evidence="8">
    <location>
        <begin position="35"/>
        <end position="100"/>
    </location>
</feature>
<dbReference type="InterPro" id="IPR020103">
    <property type="entry name" value="PsdUridine_synth_cat_dom_sf"/>
</dbReference>
<dbReference type="CDD" id="cd00165">
    <property type="entry name" value="S4"/>
    <property type="match status" value="1"/>
</dbReference>
<dbReference type="CDD" id="cd02869">
    <property type="entry name" value="PseudoU_synth_RluA_like"/>
    <property type="match status" value="1"/>
</dbReference>
<feature type="region of interest" description="Disordered" evidence="7">
    <location>
        <begin position="199"/>
        <end position="222"/>
    </location>
</feature>
<evidence type="ECO:0000256" key="1">
    <source>
        <dbReference type="ARBA" id="ARBA00010876"/>
    </source>
</evidence>
<dbReference type="Proteomes" id="UP000245086">
    <property type="component" value="Unassembled WGS sequence"/>
</dbReference>
<dbReference type="InterPro" id="IPR006145">
    <property type="entry name" value="PsdUridine_synth_RsuA/RluA"/>
</dbReference>
<dbReference type="InterPro" id="IPR006225">
    <property type="entry name" value="PsdUridine_synth_RluC/D"/>
</dbReference>
<keyword evidence="10" id="KW-1185">Reference proteome</keyword>
<protein>
    <recommendedName>
        <fullName evidence="6">Pseudouridine synthase</fullName>
        <ecNumber evidence="6">5.4.99.-</ecNumber>
    </recommendedName>
</protein>
<dbReference type="Pfam" id="PF00849">
    <property type="entry name" value="PseudoU_synth_2"/>
    <property type="match status" value="1"/>
</dbReference>
<dbReference type="GO" id="GO:0000455">
    <property type="term" value="P:enzyme-directed rRNA pseudouridine synthesis"/>
    <property type="evidence" value="ECO:0007669"/>
    <property type="project" value="TreeGrafter"/>
</dbReference>
<dbReference type="OrthoDB" id="9807829at2"/>
<dbReference type="SUPFAM" id="SSF55174">
    <property type="entry name" value="Alpha-L RNA-binding motif"/>
    <property type="match status" value="1"/>
</dbReference>
<comment type="similarity">
    <text evidence="1 6">Belongs to the pseudouridine synthase RluA family.</text>
</comment>
<dbReference type="InterPro" id="IPR050188">
    <property type="entry name" value="RluA_PseudoU_synthase"/>
</dbReference>
<dbReference type="Gene3D" id="3.30.2350.10">
    <property type="entry name" value="Pseudouridine synthase"/>
    <property type="match status" value="1"/>
</dbReference>
<dbReference type="InterPro" id="IPR006224">
    <property type="entry name" value="PsdUridine_synth_RluA-like_CS"/>
</dbReference>
<evidence type="ECO:0000313" key="10">
    <source>
        <dbReference type="Proteomes" id="UP000245086"/>
    </source>
</evidence>
<evidence type="ECO:0000256" key="4">
    <source>
        <dbReference type="PIRSR" id="PIRSR606225-1"/>
    </source>
</evidence>
<dbReference type="PANTHER" id="PTHR21600:SF44">
    <property type="entry name" value="RIBOSOMAL LARGE SUBUNIT PSEUDOURIDINE SYNTHASE D"/>
    <property type="match status" value="1"/>
</dbReference>
<feature type="region of interest" description="Disordered" evidence="7">
    <location>
        <begin position="1"/>
        <end position="21"/>
    </location>
</feature>
<dbReference type="EMBL" id="BFBR01000005">
    <property type="protein sequence ID" value="GBF58067.1"/>
    <property type="molecule type" value="Genomic_DNA"/>
</dbReference>
<evidence type="ECO:0000256" key="6">
    <source>
        <dbReference type="RuleBase" id="RU362028"/>
    </source>
</evidence>
<sequence>MEEDDFGAFEGDPALGEAIGPDLQEVIAPPDAAGERLDKFLAEHFPALSRSRIKHLIEAARVFRNGEKELNPAAKVRAGVRYRLEIPPPEPAEPQPENIPLSILYEDAHVLVVDKPAGLSVHPAPGNWTGTLVNAVLWHAGESLKVVGATGRPGIVHRLDMDTSGVMVVCKSEFALASLGRQFQDRTISRRYRAFGVGQPKSPWPKSGRVEARLARDPRDRKRMAVVADTSHAGKPAMTNYETINRYGIGFQGQAGAVASEIACVLETGRTHQIRVHMAHIGMPLIGDRVYGDTRPARALQAALPETARLTRQALHAETLAFTHPATSERLAFQSELPEDLKILQAALKAL</sequence>
<dbReference type="GO" id="GO:0160140">
    <property type="term" value="F:23S rRNA pseudouridine(1911/1915/1917) synthase activity"/>
    <property type="evidence" value="ECO:0007669"/>
    <property type="project" value="UniProtKB-EC"/>
</dbReference>
<evidence type="ECO:0000256" key="5">
    <source>
        <dbReference type="PROSITE-ProRule" id="PRU00182"/>
    </source>
</evidence>
<comment type="caution">
    <text evidence="9">The sequence shown here is derived from an EMBL/GenBank/DDBJ whole genome shotgun (WGS) entry which is preliminary data.</text>
</comment>
<evidence type="ECO:0000259" key="8">
    <source>
        <dbReference type="SMART" id="SM00363"/>
    </source>
</evidence>
<keyword evidence="5" id="KW-0694">RNA-binding</keyword>
<dbReference type="PROSITE" id="PS01129">
    <property type="entry name" value="PSI_RLU"/>
    <property type="match status" value="1"/>
</dbReference>
<dbReference type="PANTHER" id="PTHR21600">
    <property type="entry name" value="MITOCHONDRIAL RNA PSEUDOURIDINE SYNTHASE"/>
    <property type="match status" value="1"/>
</dbReference>
<dbReference type="AlphaFoldDB" id="A0A2P2EAG1"/>
<dbReference type="GO" id="GO:0003723">
    <property type="term" value="F:RNA binding"/>
    <property type="evidence" value="ECO:0007669"/>
    <property type="project" value="UniProtKB-KW"/>
</dbReference>
<evidence type="ECO:0000256" key="7">
    <source>
        <dbReference type="SAM" id="MobiDB-lite"/>
    </source>
</evidence>
<feature type="active site" evidence="4">
    <location>
        <position position="160"/>
    </location>
</feature>
<comment type="catalytic activity">
    <reaction evidence="3">
        <text>uridine(1911/1915/1917) in 23S rRNA = pseudouridine(1911/1915/1917) in 23S rRNA</text>
        <dbReference type="Rhea" id="RHEA:42524"/>
        <dbReference type="Rhea" id="RHEA-COMP:10097"/>
        <dbReference type="Rhea" id="RHEA-COMP:10098"/>
        <dbReference type="ChEBI" id="CHEBI:65314"/>
        <dbReference type="ChEBI" id="CHEBI:65315"/>
        <dbReference type="EC" id="5.4.99.23"/>
    </reaction>
</comment>
<evidence type="ECO:0000256" key="3">
    <source>
        <dbReference type="ARBA" id="ARBA00036882"/>
    </source>
</evidence>
<dbReference type="NCBIfam" id="TIGR00005">
    <property type="entry name" value="rluA_subfam"/>
    <property type="match status" value="1"/>
</dbReference>
<proteinExistence type="inferred from homology"/>
<dbReference type="SUPFAM" id="SSF55120">
    <property type="entry name" value="Pseudouridine synthase"/>
    <property type="match status" value="1"/>
</dbReference>
<gene>
    <name evidence="9" type="primary">rluD</name>
    <name evidence="9" type="ORF">PbB2_01738</name>
</gene>
<dbReference type="PROSITE" id="PS50889">
    <property type="entry name" value="S4"/>
    <property type="match status" value="1"/>
</dbReference>
<dbReference type="Pfam" id="PF01479">
    <property type="entry name" value="S4"/>
    <property type="match status" value="1"/>
</dbReference>
<evidence type="ECO:0000256" key="2">
    <source>
        <dbReference type="ARBA" id="ARBA00023235"/>
    </source>
</evidence>
<dbReference type="SMART" id="SM00363">
    <property type="entry name" value="S4"/>
    <property type="match status" value="1"/>
</dbReference>
<dbReference type="Gene3D" id="3.10.290.10">
    <property type="entry name" value="RNA-binding S4 domain"/>
    <property type="match status" value="1"/>
</dbReference>
<accession>A0A2P2EAG1</accession>
<dbReference type="RefSeq" id="WP_108984942.1">
    <property type="nucleotide sequence ID" value="NZ_BFBR01000005.1"/>
</dbReference>
<feature type="compositionally biased region" description="Basic and acidic residues" evidence="7">
    <location>
        <begin position="208"/>
        <end position="220"/>
    </location>
</feature>
<organism evidence="9 10">
    <name type="scientific">Candidatus Phycosocius bacilliformis</name>
    <dbReference type="NCBI Taxonomy" id="1445552"/>
    <lineage>
        <taxon>Bacteria</taxon>
        <taxon>Pseudomonadati</taxon>
        <taxon>Pseudomonadota</taxon>
        <taxon>Alphaproteobacteria</taxon>
        <taxon>Caulobacterales</taxon>
        <taxon>Caulobacterales incertae sedis</taxon>
        <taxon>Candidatus Phycosocius</taxon>
    </lineage>
</organism>
<evidence type="ECO:0000313" key="9">
    <source>
        <dbReference type="EMBL" id="GBF58067.1"/>
    </source>
</evidence>
<name>A0A2P2EAG1_9PROT</name>
<dbReference type="InterPro" id="IPR002942">
    <property type="entry name" value="S4_RNA-bd"/>
</dbReference>
<keyword evidence="2 6" id="KW-0413">Isomerase</keyword>
<comment type="function">
    <text evidence="6">Responsible for synthesis of pseudouridine from uracil.</text>
</comment>
<dbReference type="EC" id="5.4.99.-" evidence="6"/>
<comment type="catalytic activity">
    <reaction evidence="6">
        <text>a uridine in RNA = a pseudouridine in RNA</text>
        <dbReference type="Rhea" id="RHEA:48348"/>
        <dbReference type="Rhea" id="RHEA-COMP:12068"/>
        <dbReference type="Rhea" id="RHEA-COMP:12069"/>
        <dbReference type="ChEBI" id="CHEBI:65314"/>
        <dbReference type="ChEBI" id="CHEBI:65315"/>
    </reaction>
</comment>